<feature type="region of interest" description="Disordered" evidence="5">
    <location>
        <begin position="1"/>
        <end position="26"/>
    </location>
</feature>
<name>A0A226DIH5_FOLCA</name>
<feature type="domain" description="SET" evidence="6">
    <location>
        <begin position="94"/>
        <end position="197"/>
    </location>
</feature>
<dbReference type="Pfam" id="PF01753">
    <property type="entry name" value="zf-MYND"/>
    <property type="match status" value="1"/>
</dbReference>
<protein>
    <submittedName>
        <fullName evidence="8">SET domain-containing protein 14</fullName>
    </submittedName>
</protein>
<dbReference type="InterPro" id="IPR046341">
    <property type="entry name" value="SET_dom_sf"/>
</dbReference>
<keyword evidence="1" id="KW-0479">Metal-binding</keyword>
<dbReference type="GO" id="GO:0008170">
    <property type="term" value="F:N-methyltransferase activity"/>
    <property type="evidence" value="ECO:0007669"/>
    <property type="project" value="UniProtKB-ARBA"/>
</dbReference>
<evidence type="ECO:0000313" key="8">
    <source>
        <dbReference type="EMBL" id="OXA44634.1"/>
    </source>
</evidence>
<sequence>MESQLVPEEQQTAGNGNCNKSKGGGDSVDRHCATCAILIPSDRVKKCGKCGRRAYCSRECQAIDWKTKKDEGKAHRSQGHSRWCGLSYGEEDLDWVVREKFDPSSGASLGLGVFAKRFFPSTTRIMVDTYHGHNFALSGDIIKDTFAIMEAVGPSKHLAHNCNSNASQILLKDLNDVMVIYSKRDILPDEEITINFLTYGDLLQSIVDPDTMYGPFLYSGCLETFADCRRILESRFNIICPSDCFCRDDEMDKLINASRKAMAALREKEDSLERNPRRLVVNIMMEDLQNLLKSMDKIGVSGMRKAIYLGLAWRLCVQQRKTLERSRQFVKEAYDIYLAILHPKSSDVKAAEMFLKYPEGYDRYLWFDR</sequence>
<evidence type="ECO:0000259" key="6">
    <source>
        <dbReference type="PROSITE" id="PS50280"/>
    </source>
</evidence>
<evidence type="ECO:0000313" key="9">
    <source>
        <dbReference type="Proteomes" id="UP000198287"/>
    </source>
</evidence>
<evidence type="ECO:0000256" key="2">
    <source>
        <dbReference type="ARBA" id="ARBA00022771"/>
    </source>
</evidence>
<dbReference type="Pfam" id="PF00856">
    <property type="entry name" value="SET"/>
    <property type="match status" value="1"/>
</dbReference>
<dbReference type="EMBL" id="LNIX01000019">
    <property type="protein sequence ID" value="OXA44634.1"/>
    <property type="molecule type" value="Genomic_DNA"/>
</dbReference>
<keyword evidence="3" id="KW-0862">Zinc</keyword>
<evidence type="ECO:0000256" key="1">
    <source>
        <dbReference type="ARBA" id="ARBA00022723"/>
    </source>
</evidence>
<comment type="caution">
    <text evidence="8">The sequence shown here is derived from an EMBL/GenBank/DDBJ whole genome shotgun (WGS) entry which is preliminary data.</text>
</comment>
<dbReference type="Gene3D" id="2.170.270.10">
    <property type="entry name" value="SET domain"/>
    <property type="match status" value="1"/>
</dbReference>
<reference evidence="8 9" key="1">
    <citation type="submission" date="2015-12" db="EMBL/GenBank/DDBJ databases">
        <title>The genome of Folsomia candida.</title>
        <authorList>
            <person name="Faddeeva A."/>
            <person name="Derks M.F."/>
            <person name="Anvar Y."/>
            <person name="Smit S."/>
            <person name="Van Straalen N."/>
            <person name="Roelofs D."/>
        </authorList>
    </citation>
    <scope>NUCLEOTIDE SEQUENCE [LARGE SCALE GENOMIC DNA]</scope>
    <source>
        <strain evidence="8 9">VU population</strain>
        <tissue evidence="8">Whole body</tissue>
    </source>
</reference>
<dbReference type="InterPro" id="IPR002893">
    <property type="entry name" value="Znf_MYND"/>
</dbReference>
<evidence type="ECO:0000259" key="7">
    <source>
        <dbReference type="PROSITE" id="PS50865"/>
    </source>
</evidence>
<dbReference type="AlphaFoldDB" id="A0A226DIH5"/>
<dbReference type="GO" id="GO:0008276">
    <property type="term" value="F:protein methyltransferase activity"/>
    <property type="evidence" value="ECO:0007669"/>
    <property type="project" value="UniProtKB-ARBA"/>
</dbReference>
<dbReference type="SUPFAM" id="SSF82199">
    <property type="entry name" value="SET domain"/>
    <property type="match status" value="1"/>
</dbReference>
<feature type="domain" description="MYND-type" evidence="7">
    <location>
        <begin position="32"/>
        <end position="84"/>
    </location>
</feature>
<evidence type="ECO:0000256" key="5">
    <source>
        <dbReference type="SAM" id="MobiDB-lite"/>
    </source>
</evidence>
<dbReference type="GO" id="GO:0008757">
    <property type="term" value="F:S-adenosylmethionine-dependent methyltransferase activity"/>
    <property type="evidence" value="ECO:0007669"/>
    <property type="project" value="UniProtKB-ARBA"/>
</dbReference>
<keyword evidence="2 4" id="KW-0863">Zinc-finger</keyword>
<accession>A0A226DIH5</accession>
<dbReference type="OrthoDB" id="432970at2759"/>
<gene>
    <name evidence="8" type="ORF">Fcan01_20848</name>
</gene>
<dbReference type="PROSITE" id="PS50280">
    <property type="entry name" value="SET"/>
    <property type="match status" value="1"/>
</dbReference>
<dbReference type="Proteomes" id="UP000198287">
    <property type="component" value="Unassembled WGS sequence"/>
</dbReference>
<dbReference type="InterPro" id="IPR001214">
    <property type="entry name" value="SET_dom"/>
</dbReference>
<evidence type="ECO:0000256" key="4">
    <source>
        <dbReference type="PROSITE-ProRule" id="PRU00134"/>
    </source>
</evidence>
<evidence type="ECO:0000256" key="3">
    <source>
        <dbReference type="ARBA" id="ARBA00022833"/>
    </source>
</evidence>
<dbReference type="CDD" id="cd08161">
    <property type="entry name" value="SET"/>
    <property type="match status" value="1"/>
</dbReference>
<dbReference type="PROSITE" id="PS50865">
    <property type="entry name" value="ZF_MYND_2"/>
    <property type="match status" value="1"/>
</dbReference>
<organism evidence="8 9">
    <name type="scientific">Folsomia candida</name>
    <name type="common">Springtail</name>
    <dbReference type="NCBI Taxonomy" id="158441"/>
    <lineage>
        <taxon>Eukaryota</taxon>
        <taxon>Metazoa</taxon>
        <taxon>Ecdysozoa</taxon>
        <taxon>Arthropoda</taxon>
        <taxon>Hexapoda</taxon>
        <taxon>Collembola</taxon>
        <taxon>Entomobryomorpha</taxon>
        <taxon>Isotomoidea</taxon>
        <taxon>Isotomidae</taxon>
        <taxon>Proisotominae</taxon>
        <taxon>Folsomia</taxon>
    </lineage>
</organism>
<dbReference type="Gene3D" id="6.10.140.2220">
    <property type="match status" value="1"/>
</dbReference>
<dbReference type="GO" id="GO:0008270">
    <property type="term" value="F:zinc ion binding"/>
    <property type="evidence" value="ECO:0007669"/>
    <property type="project" value="UniProtKB-KW"/>
</dbReference>
<dbReference type="SUPFAM" id="SSF144232">
    <property type="entry name" value="HIT/MYND zinc finger-like"/>
    <property type="match status" value="1"/>
</dbReference>
<feature type="compositionally biased region" description="Polar residues" evidence="5">
    <location>
        <begin position="1"/>
        <end position="13"/>
    </location>
</feature>
<proteinExistence type="predicted"/>
<keyword evidence="9" id="KW-1185">Reference proteome</keyword>